<comment type="catalytic activity">
    <reaction evidence="6">
        <text>(sulfur carrier)-H + L-cysteine = (sulfur carrier)-SH + L-alanine</text>
        <dbReference type="Rhea" id="RHEA:43892"/>
        <dbReference type="Rhea" id="RHEA-COMP:14737"/>
        <dbReference type="Rhea" id="RHEA-COMP:14739"/>
        <dbReference type="ChEBI" id="CHEBI:29917"/>
        <dbReference type="ChEBI" id="CHEBI:35235"/>
        <dbReference type="ChEBI" id="CHEBI:57972"/>
        <dbReference type="ChEBI" id="CHEBI:64428"/>
        <dbReference type="EC" id="2.8.1.7"/>
    </reaction>
</comment>
<dbReference type="GO" id="GO:0016829">
    <property type="term" value="F:lyase activity"/>
    <property type="evidence" value="ECO:0007669"/>
    <property type="project" value="UniProtKB-KW"/>
</dbReference>
<dbReference type="OrthoDB" id="9804366at2"/>
<dbReference type="PANTHER" id="PTHR43586:SF8">
    <property type="entry name" value="CYSTEINE DESULFURASE 1, CHLOROPLASTIC"/>
    <property type="match status" value="1"/>
</dbReference>
<dbReference type="GO" id="GO:0030170">
    <property type="term" value="F:pyridoxal phosphate binding"/>
    <property type="evidence" value="ECO:0007669"/>
    <property type="project" value="InterPro"/>
</dbReference>
<sequence>MSNLYRKDFPIFDAPENSGLIYFDNAATTQRPKCVIDAVSGFYKKNNANPLRGLYDLSGRATEAYENARHTTADFLNAKDCEIIFTRNASESLNLVAYTWGMANVSSGDEIAVCISEHHSNILPWQMLSQAKGAKLVFMECNPKTAELPETELDKINARTKLVAVGHVSNVLGITNPVKEIASRAHAVGAVCVVDGAQAVPHFKVDVKDIGADFYAFSGHKICGPMGIGVLYGKKELLEEMPPFLRGGEMIEYVTREGATWAELPHKFEAGTVNASGAVGLASALEYVHQIGFDEIVRHDNRLTSVLMEEMNRIPHVSVVGSENPEKHCGIVTFTIDGVHPHDIASVLDSEKIAIRAGHHCAQPLGAYLGLPATARASLYFYNTEEEVRIFAEKLRNVRRWMGFKD</sequence>
<reference evidence="8 9" key="1">
    <citation type="submission" date="2017-02" db="EMBL/GenBank/DDBJ databases">
        <authorList>
            <person name="Peterson S.W."/>
        </authorList>
    </citation>
    <scope>NUCLEOTIDE SEQUENCE [LARGE SCALE GENOMIC DNA]</scope>
    <source>
        <strain evidence="8 9">ATCC BAA-908</strain>
    </source>
</reference>
<dbReference type="Proteomes" id="UP000190423">
    <property type="component" value="Unassembled WGS sequence"/>
</dbReference>
<dbReference type="InterPro" id="IPR015421">
    <property type="entry name" value="PyrdxlP-dep_Trfase_major"/>
</dbReference>
<dbReference type="EMBL" id="FUWG01000003">
    <property type="protein sequence ID" value="SJZ30082.1"/>
    <property type="molecule type" value="Genomic_DNA"/>
</dbReference>
<comment type="cofactor">
    <cofactor evidence="1">
        <name>pyridoxal 5'-phosphate</name>
        <dbReference type="ChEBI" id="CHEBI:597326"/>
    </cofactor>
</comment>
<dbReference type="EC" id="2.8.1.7" evidence="3"/>
<proteinExistence type="inferred from homology"/>
<dbReference type="SUPFAM" id="SSF53383">
    <property type="entry name" value="PLP-dependent transferases"/>
    <property type="match status" value="1"/>
</dbReference>
<dbReference type="Gene3D" id="3.90.1150.10">
    <property type="entry name" value="Aspartate Aminotransferase, domain 1"/>
    <property type="match status" value="1"/>
</dbReference>
<evidence type="ECO:0000256" key="1">
    <source>
        <dbReference type="ARBA" id="ARBA00001933"/>
    </source>
</evidence>
<evidence type="ECO:0000256" key="2">
    <source>
        <dbReference type="ARBA" id="ARBA00010447"/>
    </source>
</evidence>
<dbReference type="InterPro" id="IPR000192">
    <property type="entry name" value="Aminotrans_V_dom"/>
</dbReference>
<dbReference type="CDD" id="cd06453">
    <property type="entry name" value="SufS_like"/>
    <property type="match status" value="1"/>
</dbReference>
<name>A0A1T4JIT2_TREPO</name>
<accession>A0A1T4JIT2</accession>
<dbReference type="InterPro" id="IPR015424">
    <property type="entry name" value="PyrdxlP-dep_Trfase"/>
</dbReference>
<dbReference type="AlphaFoldDB" id="A0A1T4JIT2"/>
<evidence type="ECO:0000256" key="6">
    <source>
        <dbReference type="ARBA" id="ARBA00050776"/>
    </source>
</evidence>
<evidence type="ECO:0000256" key="3">
    <source>
        <dbReference type="ARBA" id="ARBA00012239"/>
    </source>
</evidence>
<dbReference type="GO" id="GO:0006534">
    <property type="term" value="P:cysteine metabolic process"/>
    <property type="evidence" value="ECO:0007669"/>
    <property type="project" value="InterPro"/>
</dbReference>
<comment type="similarity">
    <text evidence="2">Belongs to the class-V pyridoxal-phosphate-dependent aminotransferase family. Csd subfamily.</text>
</comment>
<evidence type="ECO:0000313" key="8">
    <source>
        <dbReference type="EMBL" id="SJZ30082.1"/>
    </source>
</evidence>
<keyword evidence="4" id="KW-0808">Transferase</keyword>
<organism evidence="8 9">
    <name type="scientific">Treponema porcinum</name>
    <dbReference type="NCBI Taxonomy" id="261392"/>
    <lineage>
        <taxon>Bacteria</taxon>
        <taxon>Pseudomonadati</taxon>
        <taxon>Spirochaetota</taxon>
        <taxon>Spirochaetia</taxon>
        <taxon>Spirochaetales</taxon>
        <taxon>Treponemataceae</taxon>
        <taxon>Treponema</taxon>
    </lineage>
</organism>
<evidence type="ECO:0000256" key="4">
    <source>
        <dbReference type="ARBA" id="ARBA00022679"/>
    </source>
</evidence>
<keyword evidence="5" id="KW-0663">Pyridoxal phosphate</keyword>
<dbReference type="NCBIfam" id="TIGR01979">
    <property type="entry name" value="sufS"/>
    <property type="match status" value="1"/>
</dbReference>
<dbReference type="RefSeq" id="WP_078932295.1">
    <property type="nucleotide sequence ID" value="NZ_FUWG01000003.1"/>
</dbReference>
<gene>
    <name evidence="8" type="ORF">SAMN02745149_00366</name>
</gene>
<dbReference type="InterPro" id="IPR010970">
    <property type="entry name" value="Cys_dSase_SufS"/>
</dbReference>
<dbReference type="InterPro" id="IPR015422">
    <property type="entry name" value="PyrdxlP-dep_Trfase_small"/>
</dbReference>
<protein>
    <recommendedName>
        <fullName evidence="3">cysteine desulfurase</fullName>
        <ecNumber evidence="3">2.8.1.7</ecNumber>
    </recommendedName>
</protein>
<dbReference type="Gene3D" id="3.40.640.10">
    <property type="entry name" value="Type I PLP-dependent aspartate aminotransferase-like (Major domain)"/>
    <property type="match status" value="1"/>
</dbReference>
<evidence type="ECO:0000313" key="9">
    <source>
        <dbReference type="Proteomes" id="UP000190423"/>
    </source>
</evidence>
<evidence type="ECO:0000259" key="7">
    <source>
        <dbReference type="Pfam" id="PF00266"/>
    </source>
</evidence>
<keyword evidence="9" id="KW-1185">Reference proteome</keyword>
<feature type="domain" description="Aminotransferase class V" evidence="7">
    <location>
        <begin position="21"/>
        <end position="390"/>
    </location>
</feature>
<dbReference type="STRING" id="261392.SAMN02745149_00366"/>
<evidence type="ECO:0000256" key="5">
    <source>
        <dbReference type="ARBA" id="ARBA00022898"/>
    </source>
</evidence>
<dbReference type="PANTHER" id="PTHR43586">
    <property type="entry name" value="CYSTEINE DESULFURASE"/>
    <property type="match status" value="1"/>
</dbReference>
<keyword evidence="8" id="KW-0456">Lyase</keyword>
<dbReference type="GO" id="GO:0031071">
    <property type="term" value="F:cysteine desulfurase activity"/>
    <property type="evidence" value="ECO:0007669"/>
    <property type="project" value="UniProtKB-EC"/>
</dbReference>
<dbReference type="Pfam" id="PF00266">
    <property type="entry name" value="Aminotran_5"/>
    <property type="match status" value="1"/>
</dbReference>
<dbReference type="GeneID" id="78315686"/>